<keyword evidence="5" id="KW-1185">Reference proteome</keyword>
<dbReference type="eggNOG" id="KOG1018">
    <property type="taxonomic scope" value="Eukaryota"/>
</dbReference>
<dbReference type="Proteomes" id="UP000012174">
    <property type="component" value="Unassembled WGS sequence"/>
</dbReference>
<comment type="catalytic activity">
    <reaction evidence="2">
        <text>N(6)-D-ribulosyl-L-lysyl-[protein] + ATP = N(6)-(3-O-phospho-D-ribulosyl)-L-lysyl-[protein] + ADP + H(+)</text>
        <dbReference type="Rhea" id="RHEA:48432"/>
        <dbReference type="Rhea" id="RHEA-COMP:12103"/>
        <dbReference type="Rhea" id="RHEA-COMP:12104"/>
        <dbReference type="ChEBI" id="CHEBI:15378"/>
        <dbReference type="ChEBI" id="CHEBI:30616"/>
        <dbReference type="ChEBI" id="CHEBI:90418"/>
        <dbReference type="ChEBI" id="CHEBI:90420"/>
        <dbReference type="ChEBI" id="CHEBI:456216"/>
        <dbReference type="EC" id="2.7.1.172"/>
    </reaction>
    <physiologicalReaction direction="left-to-right" evidence="2">
        <dbReference type="Rhea" id="RHEA:48433"/>
    </physiologicalReaction>
</comment>
<dbReference type="eggNOG" id="KOG3021">
    <property type="taxonomic scope" value="Eukaryota"/>
</dbReference>
<dbReference type="Gene3D" id="3.40.140.10">
    <property type="entry name" value="Cytidine Deaminase, domain 2"/>
    <property type="match status" value="1"/>
</dbReference>
<sequence length="386" mass="43318">MSNTTTPQPSDLPSTREKIHQRFMRLALAQARLSPPMSTKYSVGALLVDSDGNEILSTGYSLELPAMHAEQCCLAKIAAAHDVPEERVAEVLPPRTVLYTTMEPCSERLSGRRACADRILALKGAVGIVYVGIAEPDVFVARLDGTRQPFFMKVINHEIGRKMVHGEFESMKAIYEVSPAFAPKPVAWGTYQCLPDTHFFLCEFRNMKEEKPDPGEFGSRLAALHQDSQSPNGKFGFHVATYSGNLPQVNDWEDSWEVFFTKNLKLALKFEIEAKGPDAELDTLLPVLFDKVIPRLLQPLESDGRSVKPSLVHGDLWYGNSGIDTTTGESLIFDACCFYAHNEYEFGQWMPACNRFGPEYREAYHSSVEISHPKEDYKGRLDLYKL</sequence>
<evidence type="ECO:0000256" key="2">
    <source>
        <dbReference type="ARBA" id="ARBA00048655"/>
    </source>
</evidence>
<dbReference type="SUPFAM" id="SSF53927">
    <property type="entry name" value="Cytidine deaminase-like"/>
    <property type="match status" value="1"/>
</dbReference>
<dbReference type="AlphaFoldDB" id="M7T4C5"/>
<protein>
    <recommendedName>
        <fullName evidence="1">protein-ribulosamine 3-kinase</fullName>
        <ecNumber evidence="1">2.7.1.172</ecNumber>
    </recommendedName>
</protein>
<name>M7T4C5_EUTLA</name>
<dbReference type="InterPro" id="IPR002125">
    <property type="entry name" value="CMP_dCMP_dom"/>
</dbReference>
<dbReference type="SMR" id="M7T4C5"/>
<dbReference type="GO" id="GO:0102193">
    <property type="term" value="F:protein-ribulosamine 3-kinase activity"/>
    <property type="evidence" value="ECO:0007669"/>
    <property type="project" value="UniProtKB-EC"/>
</dbReference>
<dbReference type="EMBL" id="KB705642">
    <property type="protein sequence ID" value="EMR71467.1"/>
    <property type="molecule type" value="Genomic_DNA"/>
</dbReference>
<gene>
    <name evidence="4" type="ORF">UCREL1_1480</name>
</gene>
<dbReference type="PROSITE" id="PS51747">
    <property type="entry name" value="CYT_DCMP_DEAMINASES_2"/>
    <property type="match status" value="1"/>
</dbReference>
<dbReference type="GO" id="GO:0006139">
    <property type="term" value="P:nucleobase-containing compound metabolic process"/>
    <property type="evidence" value="ECO:0007669"/>
    <property type="project" value="UniProtKB-ARBA"/>
</dbReference>
<accession>M7T4C5</accession>
<proteinExistence type="predicted"/>
<dbReference type="KEGG" id="ela:UCREL1_1480"/>
<evidence type="ECO:0000313" key="5">
    <source>
        <dbReference type="Proteomes" id="UP000012174"/>
    </source>
</evidence>
<reference evidence="5" key="1">
    <citation type="journal article" date="2013" name="Genome Announc.">
        <title>Draft genome sequence of the grapevine dieback fungus Eutypa lata UCR-EL1.</title>
        <authorList>
            <person name="Blanco-Ulate B."/>
            <person name="Rolshausen P.E."/>
            <person name="Cantu D."/>
        </authorList>
    </citation>
    <scope>NUCLEOTIDE SEQUENCE [LARGE SCALE GENOMIC DNA]</scope>
    <source>
        <strain evidence="5">UCR-EL1</strain>
    </source>
</reference>
<dbReference type="OMA" id="THGPHEE"/>
<dbReference type="PANTHER" id="PTHR12149">
    <property type="entry name" value="FRUCTOSAMINE 3 KINASE-RELATED PROTEIN"/>
    <property type="match status" value="1"/>
</dbReference>
<dbReference type="STRING" id="1287681.M7T4C5"/>
<dbReference type="OrthoDB" id="5772781at2759"/>
<dbReference type="HOGENOM" id="CLU_715784_0_0_1"/>
<dbReference type="Pfam" id="PF18785">
    <property type="entry name" value="Inv-AAD"/>
    <property type="match status" value="1"/>
</dbReference>
<evidence type="ECO:0000256" key="1">
    <source>
        <dbReference type="ARBA" id="ARBA00011961"/>
    </source>
</evidence>
<dbReference type="InterPro" id="IPR016477">
    <property type="entry name" value="Fructo-/Ketosamine-3-kinase"/>
</dbReference>
<dbReference type="Gene3D" id="3.90.1200.10">
    <property type="match status" value="1"/>
</dbReference>
<dbReference type="PANTHER" id="PTHR12149:SF8">
    <property type="entry name" value="PROTEIN-RIBULOSAMINE 3-KINASE"/>
    <property type="match status" value="1"/>
</dbReference>
<feature type="domain" description="CMP/dCMP-type deaminase" evidence="3">
    <location>
        <begin position="18"/>
        <end position="154"/>
    </location>
</feature>
<evidence type="ECO:0000259" key="3">
    <source>
        <dbReference type="PROSITE" id="PS51747"/>
    </source>
</evidence>
<organism evidence="4 5">
    <name type="scientific">Eutypa lata (strain UCR-EL1)</name>
    <name type="common">Grapevine dieback disease fungus</name>
    <name type="synonym">Eutypa armeniacae</name>
    <dbReference type="NCBI Taxonomy" id="1287681"/>
    <lineage>
        <taxon>Eukaryota</taxon>
        <taxon>Fungi</taxon>
        <taxon>Dikarya</taxon>
        <taxon>Ascomycota</taxon>
        <taxon>Pezizomycotina</taxon>
        <taxon>Sordariomycetes</taxon>
        <taxon>Xylariomycetidae</taxon>
        <taxon>Xylariales</taxon>
        <taxon>Diatrypaceae</taxon>
        <taxon>Eutypa</taxon>
    </lineage>
</organism>
<evidence type="ECO:0000313" key="4">
    <source>
        <dbReference type="EMBL" id="EMR71467.1"/>
    </source>
</evidence>
<dbReference type="InterPro" id="IPR011009">
    <property type="entry name" value="Kinase-like_dom_sf"/>
</dbReference>
<dbReference type="SUPFAM" id="SSF56112">
    <property type="entry name" value="Protein kinase-like (PK-like)"/>
    <property type="match status" value="1"/>
</dbReference>
<dbReference type="EC" id="2.7.1.172" evidence="1"/>
<dbReference type="InterPro" id="IPR016193">
    <property type="entry name" value="Cytidine_deaminase-like"/>
</dbReference>